<dbReference type="GO" id="GO:0006310">
    <property type="term" value="P:DNA recombination"/>
    <property type="evidence" value="ECO:0007669"/>
    <property type="project" value="UniProtKB-KW"/>
</dbReference>
<evidence type="ECO:0000313" key="7">
    <source>
        <dbReference type="Proteomes" id="UP000180215"/>
    </source>
</evidence>
<dbReference type="InterPro" id="IPR013762">
    <property type="entry name" value="Integrase-like_cat_sf"/>
</dbReference>
<dbReference type="Gene3D" id="1.10.443.10">
    <property type="entry name" value="Intergrase catalytic core"/>
    <property type="match status" value="1"/>
</dbReference>
<sequence>MPVKLTEALVKQGIADAVPKGKAYDVIDAGCPGLIMRVGPRGVKFAFKFESGHRTHRLTFGSPETIRLAEARSLASEARRRLVDRIGIPDDRWLEAQLRKLRKLPPKPEPAPRDPALVHAFEDDMLRHGEWTWEEARAAYLAEVKRVRRPDTHTDYRKMLSVPELAVFEGRRVRRITIEDLATIVHEIHASGRERHAEHLASVLRPMWSYLAKHEHKKKSGVEAGMPLLKAPERTPGDKPRANGKVPGEYFASAQEIGYTLAVARSGVLEPSLAVAIELLVLTGQRRRPIASAEVGDFVDYVEQPGWGVWAMRPIHRKTAAKRGDRTLHCVPLPPALWQRLQAQIERAGKSRFLFPQVRPRKAGAPADGHLSPAAINHRLLDMGVRASPHDLRRGMTSLCQSELRILRATVELIVDHNEGVPTDNVLERHYTADKRLDLKAPVMEQWCGYAYRQAEAAAAALPSIETLGAELARRRRERELAGKGKRTKPEADAPVEDDKPAELAEAA</sequence>
<gene>
    <name evidence="6" type="ORF">BK022_16200</name>
</gene>
<dbReference type="PANTHER" id="PTHR30629:SF2">
    <property type="entry name" value="PROPHAGE INTEGRASE INTS-RELATED"/>
    <property type="match status" value="1"/>
</dbReference>
<dbReference type="SUPFAM" id="SSF56349">
    <property type="entry name" value="DNA breaking-rejoining enzymes"/>
    <property type="match status" value="1"/>
</dbReference>
<dbReference type="Gene3D" id="1.10.150.130">
    <property type="match status" value="1"/>
</dbReference>
<name>A0A1S1P3H9_METEX</name>
<reference evidence="6 7" key="1">
    <citation type="submission" date="2016-10" db="EMBL/GenBank/DDBJ databases">
        <title>Draft genome sequence of Methylobacterium extorquens CP3, a seed endophyte of Crotalaria pumila with plant growth-promoting and metal tolerance properties.</title>
        <authorList>
            <person name="Sanchez-Lopez A.S."/>
            <person name="Van Hamme J.D."/>
            <person name="Thijs S."/>
            <person name="Mcammond B.M."/>
            <person name="Stevens V."/>
            <person name="Gonzalez-Chavez M.D.C."/>
            <person name="Vangronsveld J."/>
        </authorList>
    </citation>
    <scope>NUCLEOTIDE SEQUENCE [LARGE SCALE GENOMIC DNA]</scope>
    <source>
        <strain evidence="6 7">CP3</strain>
    </source>
</reference>
<dbReference type="Gene3D" id="3.30.160.390">
    <property type="entry name" value="Integrase, DNA-binding domain"/>
    <property type="match status" value="1"/>
</dbReference>
<evidence type="ECO:0000256" key="3">
    <source>
        <dbReference type="ARBA" id="ARBA00023125"/>
    </source>
</evidence>
<protein>
    <recommendedName>
        <fullName evidence="8">Integrase</fullName>
    </recommendedName>
</protein>
<comment type="caution">
    <text evidence="6">The sequence shown here is derived from an EMBL/GenBank/DDBJ whole genome shotgun (WGS) entry which is preliminary data.</text>
</comment>
<dbReference type="InterPro" id="IPR011010">
    <property type="entry name" value="DNA_brk_join_enz"/>
</dbReference>
<evidence type="ECO:0000256" key="2">
    <source>
        <dbReference type="ARBA" id="ARBA00022908"/>
    </source>
</evidence>
<keyword evidence="4" id="KW-0233">DNA recombination</keyword>
<dbReference type="InterPro" id="IPR010998">
    <property type="entry name" value="Integrase_recombinase_N"/>
</dbReference>
<evidence type="ECO:0000256" key="4">
    <source>
        <dbReference type="ARBA" id="ARBA00023172"/>
    </source>
</evidence>
<proteinExistence type="inferred from homology"/>
<dbReference type="GO" id="GO:0003677">
    <property type="term" value="F:DNA binding"/>
    <property type="evidence" value="ECO:0007669"/>
    <property type="project" value="UniProtKB-KW"/>
</dbReference>
<dbReference type="Proteomes" id="UP000180215">
    <property type="component" value="Unassembled WGS sequence"/>
</dbReference>
<evidence type="ECO:0000256" key="1">
    <source>
        <dbReference type="ARBA" id="ARBA00008857"/>
    </source>
</evidence>
<accession>A0A1S1P3H9</accession>
<comment type="similarity">
    <text evidence="1">Belongs to the 'phage' integrase family.</text>
</comment>
<dbReference type="PANTHER" id="PTHR30629">
    <property type="entry name" value="PROPHAGE INTEGRASE"/>
    <property type="match status" value="1"/>
</dbReference>
<dbReference type="GO" id="GO:0015074">
    <property type="term" value="P:DNA integration"/>
    <property type="evidence" value="ECO:0007669"/>
    <property type="project" value="UniProtKB-KW"/>
</dbReference>
<evidence type="ECO:0000256" key="5">
    <source>
        <dbReference type="SAM" id="MobiDB-lite"/>
    </source>
</evidence>
<evidence type="ECO:0008006" key="8">
    <source>
        <dbReference type="Google" id="ProtNLM"/>
    </source>
</evidence>
<dbReference type="AlphaFoldDB" id="A0A1S1P3H9"/>
<dbReference type="InterPro" id="IPR038488">
    <property type="entry name" value="Integrase_DNA-bd_sf"/>
</dbReference>
<dbReference type="EMBL" id="MNAO01000204">
    <property type="protein sequence ID" value="OHV15841.1"/>
    <property type="molecule type" value="Genomic_DNA"/>
</dbReference>
<feature type="region of interest" description="Disordered" evidence="5">
    <location>
        <begin position="479"/>
        <end position="508"/>
    </location>
</feature>
<organism evidence="6 7">
    <name type="scientific">Methylorubrum extorquens</name>
    <name type="common">Methylobacterium dichloromethanicum</name>
    <name type="synonym">Methylobacterium extorquens</name>
    <dbReference type="NCBI Taxonomy" id="408"/>
    <lineage>
        <taxon>Bacteria</taxon>
        <taxon>Pseudomonadati</taxon>
        <taxon>Pseudomonadota</taxon>
        <taxon>Alphaproteobacteria</taxon>
        <taxon>Hyphomicrobiales</taxon>
        <taxon>Methylobacteriaceae</taxon>
        <taxon>Methylorubrum</taxon>
    </lineage>
</organism>
<dbReference type="InterPro" id="IPR050808">
    <property type="entry name" value="Phage_Integrase"/>
</dbReference>
<keyword evidence="2" id="KW-0229">DNA integration</keyword>
<evidence type="ECO:0000313" key="6">
    <source>
        <dbReference type="EMBL" id="OHV15841.1"/>
    </source>
</evidence>
<keyword evidence="3" id="KW-0238">DNA-binding</keyword>